<dbReference type="InterPro" id="IPR026869">
    <property type="entry name" value="EgtC-like"/>
</dbReference>
<keyword evidence="1" id="KW-0315">Glutamine amidotransferase</keyword>
<dbReference type="InterPro" id="IPR029055">
    <property type="entry name" value="Ntn_hydrolases_N"/>
</dbReference>
<evidence type="ECO:0000256" key="1">
    <source>
        <dbReference type="ARBA" id="ARBA00022962"/>
    </source>
</evidence>
<evidence type="ECO:0000313" key="4">
    <source>
        <dbReference type="Proteomes" id="UP000238634"/>
    </source>
</evidence>
<protein>
    <submittedName>
        <fullName evidence="3">Ergothioneine biosynthesis protein EgtC</fullName>
    </submittedName>
</protein>
<reference evidence="3 4" key="1">
    <citation type="submission" date="2018-02" db="EMBL/GenBank/DDBJ databases">
        <authorList>
            <person name="Cohen D.B."/>
            <person name="Kent A.D."/>
        </authorList>
    </citation>
    <scope>NUCLEOTIDE SEQUENCE [LARGE SCALE GENOMIC DNA]</scope>
    <source>
        <strain evidence="3 4">ULC007</strain>
    </source>
</reference>
<dbReference type="STRING" id="1920490.GCA_001895925_00937"/>
<dbReference type="Proteomes" id="UP000238634">
    <property type="component" value="Unassembled WGS sequence"/>
</dbReference>
<dbReference type="AlphaFoldDB" id="A0A2T1DP17"/>
<dbReference type="PROSITE" id="PS51278">
    <property type="entry name" value="GATASE_TYPE_2"/>
    <property type="match status" value="1"/>
</dbReference>
<dbReference type="Pfam" id="PF13230">
    <property type="entry name" value="GATase_4"/>
    <property type="match status" value="1"/>
</dbReference>
<sequence length="262" mass="29434">MCRLLGYLGSPVQLDRLLYKPDHSLVVQSYQPREMTAGLLNADGFGIGWYHPHRQIEPFIYKNTLPIWNDVNLPSLSRYIESGCTLASVRSATAGLAVDLSNCQPFQHSHLLGMHNGFIQSFRQTLYRPICDRLSDTAYQFIQGSTDSEHIFALLIDELLSDPNLSLTGALRQTLDILTELGEKHHTSFSANLIVTDGHQIVASRFASHTPVPTLYWLRDDLTLPDAVVIASEPLFPGDWNLLPDRSLLTVQDDFNFQVQSL</sequence>
<proteinExistence type="predicted"/>
<dbReference type="SUPFAM" id="SSF56235">
    <property type="entry name" value="N-terminal nucleophile aminohydrolases (Ntn hydrolases)"/>
    <property type="match status" value="1"/>
</dbReference>
<dbReference type="PANTHER" id="PTHR43187:SF1">
    <property type="entry name" value="GLUTAMINE AMIDOTRANSFERASE DUG3-RELATED"/>
    <property type="match status" value="1"/>
</dbReference>
<dbReference type="InterPro" id="IPR017932">
    <property type="entry name" value="GATase_2_dom"/>
</dbReference>
<dbReference type="Gene3D" id="3.60.20.10">
    <property type="entry name" value="Glutamine Phosphoribosylpyrophosphate, subunit 1, domain 1"/>
    <property type="match status" value="1"/>
</dbReference>
<comment type="caution">
    <text evidence="3">The sequence shown here is derived from an EMBL/GenBank/DDBJ whole genome shotgun (WGS) entry which is preliminary data.</text>
</comment>
<gene>
    <name evidence="3" type="primary">egtC</name>
    <name evidence="3" type="ORF">C7B65_01950</name>
</gene>
<dbReference type="RefSeq" id="WP_073069209.1">
    <property type="nucleotide sequence ID" value="NZ_MPPI01000001.1"/>
</dbReference>
<dbReference type="InterPro" id="IPR052373">
    <property type="entry name" value="Gamma-glu_amide_hydrolase"/>
</dbReference>
<keyword evidence="4" id="KW-1185">Reference proteome</keyword>
<organism evidence="3 4">
    <name type="scientific">Phormidesmis priestleyi ULC007</name>
    <dbReference type="NCBI Taxonomy" id="1920490"/>
    <lineage>
        <taxon>Bacteria</taxon>
        <taxon>Bacillati</taxon>
        <taxon>Cyanobacteriota</taxon>
        <taxon>Cyanophyceae</taxon>
        <taxon>Leptolyngbyales</taxon>
        <taxon>Leptolyngbyaceae</taxon>
        <taxon>Phormidesmis</taxon>
    </lineage>
</organism>
<evidence type="ECO:0000313" key="3">
    <source>
        <dbReference type="EMBL" id="PSB22191.1"/>
    </source>
</evidence>
<name>A0A2T1DP17_9CYAN</name>
<evidence type="ECO:0000259" key="2">
    <source>
        <dbReference type="PROSITE" id="PS51278"/>
    </source>
</evidence>
<dbReference type="EMBL" id="PVWG01000001">
    <property type="protein sequence ID" value="PSB22191.1"/>
    <property type="molecule type" value="Genomic_DNA"/>
</dbReference>
<dbReference type="PANTHER" id="PTHR43187">
    <property type="entry name" value="GLUTAMINE AMIDOTRANSFERASE DUG3-RELATED"/>
    <property type="match status" value="1"/>
</dbReference>
<accession>A0A2T1DP17</accession>
<dbReference type="InterPro" id="IPR017808">
    <property type="entry name" value="EgtC"/>
</dbReference>
<dbReference type="CDD" id="cd01908">
    <property type="entry name" value="YafJ"/>
    <property type="match status" value="1"/>
</dbReference>
<dbReference type="OrthoDB" id="9804310at2"/>
<reference evidence="3 4" key="2">
    <citation type="submission" date="2018-03" db="EMBL/GenBank/DDBJ databases">
        <title>The ancient ancestry and fast evolution of plastids.</title>
        <authorList>
            <person name="Moore K.R."/>
            <person name="Magnabosco C."/>
            <person name="Momper L."/>
            <person name="Gold D.A."/>
            <person name="Bosak T."/>
            <person name="Fournier G.P."/>
        </authorList>
    </citation>
    <scope>NUCLEOTIDE SEQUENCE [LARGE SCALE GENOMIC DNA]</scope>
    <source>
        <strain evidence="3 4">ULC007</strain>
    </source>
</reference>
<dbReference type="GO" id="GO:0052699">
    <property type="term" value="P:ergothioneine biosynthetic process"/>
    <property type="evidence" value="ECO:0007669"/>
    <property type="project" value="InterPro"/>
</dbReference>
<dbReference type="NCBIfam" id="TIGR03442">
    <property type="entry name" value="ergothioneine biosynthesis protein EgtC"/>
    <property type="match status" value="1"/>
</dbReference>
<feature type="domain" description="Glutamine amidotransferase type-2" evidence="2">
    <location>
        <begin position="2"/>
        <end position="262"/>
    </location>
</feature>